<organism evidence="3 4">
    <name type="scientific">Candidatus Nomurabacteria bacterium RIFCSPHIGHO2_02_FULL_42_24</name>
    <dbReference type="NCBI Taxonomy" id="1801757"/>
    <lineage>
        <taxon>Bacteria</taxon>
        <taxon>Candidatus Nomuraibacteriota</taxon>
    </lineage>
</organism>
<proteinExistence type="predicted"/>
<sequence length="205" mass="22633">MIIMSRFKHINLIIWILIDLAALGVALWLASSILHSNVRLAEKDNQVKIMAAREEELNTLERGAKETANDRALLSSYFVDSRDVTGFLDSLESLGQEIGVRLDVQSINNSSNLPPKQVNPPTTKQTNEPAKQANRPPTLKISFKGEGAFAGLFHLVKLLEQVPYELKINKVSFSLGTSSVAEEGSPDWTGSFEVELLSFISNPVK</sequence>
<keyword evidence="2" id="KW-0812">Transmembrane</keyword>
<dbReference type="AlphaFoldDB" id="A0A1F6WIV6"/>
<evidence type="ECO:0000256" key="2">
    <source>
        <dbReference type="SAM" id="Phobius"/>
    </source>
</evidence>
<dbReference type="EMBL" id="MFUH01000022">
    <property type="protein sequence ID" value="OGI81645.1"/>
    <property type="molecule type" value="Genomic_DNA"/>
</dbReference>
<keyword evidence="2" id="KW-1133">Transmembrane helix</keyword>
<name>A0A1F6WIV6_9BACT</name>
<evidence type="ECO:0000313" key="3">
    <source>
        <dbReference type="EMBL" id="OGI81645.1"/>
    </source>
</evidence>
<evidence type="ECO:0000256" key="1">
    <source>
        <dbReference type="SAM" id="MobiDB-lite"/>
    </source>
</evidence>
<gene>
    <name evidence="3" type="ORF">A3B93_02195</name>
</gene>
<evidence type="ECO:0000313" key="4">
    <source>
        <dbReference type="Proteomes" id="UP000179880"/>
    </source>
</evidence>
<accession>A0A1F6WIV6</accession>
<reference evidence="3 4" key="1">
    <citation type="journal article" date="2016" name="Nat. Commun.">
        <title>Thousands of microbial genomes shed light on interconnected biogeochemical processes in an aquifer system.</title>
        <authorList>
            <person name="Anantharaman K."/>
            <person name="Brown C.T."/>
            <person name="Hug L.A."/>
            <person name="Sharon I."/>
            <person name="Castelle C.J."/>
            <person name="Probst A.J."/>
            <person name="Thomas B.C."/>
            <person name="Singh A."/>
            <person name="Wilkins M.J."/>
            <person name="Karaoz U."/>
            <person name="Brodie E.L."/>
            <person name="Williams K.H."/>
            <person name="Hubbard S.S."/>
            <person name="Banfield J.F."/>
        </authorList>
    </citation>
    <scope>NUCLEOTIDE SEQUENCE [LARGE SCALE GENOMIC DNA]</scope>
</reference>
<feature type="region of interest" description="Disordered" evidence="1">
    <location>
        <begin position="108"/>
        <end position="137"/>
    </location>
</feature>
<protein>
    <submittedName>
        <fullName evidence="3">Uncharacterized protein</fullName>
    </submittedName>
</protein>
<feature type="compositionally biased region" description="Polar residues" evidence="1">
    <location>
        <begin position="108"/>
        <end position="129"/>
    </location>
</feature>
<feature type="transmembrane region" description="Helical" evidence="2">
    <location>
        <begin position="12"/>
        <end position="30"/>
    </location>
</feature>
<comment type="caution">
    <text evidence="3">The sequence shown here is derived from an EMBL/GenBank/DDBJ whole genome shotgun (WGS) entry which is preliminary data.</text>
</comment>
<dbReference type="Proteomes" id="UP000179880">
    <property type="component" value="Unassembled WGS sequence"/>
</dbReference>
<keyword evidence="2" id="KW-0472">Membrane</keyword>